<gene>
    <name evidence="1" type="ORF">UFOPK1358_00649</name>
    <name evidence="2" type="ORF">UFOPK3519_02027</name>
</gene>
<evidence type="ECO:0000313" key="2">
    <source>
        <dbReference type="EMBL" id="CAB4922875.1"/>
    </source>
</evidence>
<name>A0A6J6B8I0_9ZZZZ</name>
<dbReference type="AlphaFoldDB" id="A0A6J6B8I0"/>
<dbReference type="EMBL" id="CAEZSF010000045">
    <property type="protein sequence ID" value="CAB4534613.1"/>
    <property type="molecule type" value="Genomic_DNA"/>
</dbReference>
<organism evidence="1">
    <name type="scientific">freshwater metagenome</name>
    <dbReference type="NCBI Taxonomy" id="449393"/>
    <lineage>
        <taxon>unclassified sequences</taxon>
        <taxon>metagenomes</taxon>
        <taxon>ecological metagenomes</taxon>
    </lineage>
</organism>
<protein>
    <submittedName>
        <fullName evidence="1">Unannotated protein</fullName>
    </submittedName>
</protein>
<sequence>MQVGVATKDDGAIGSPRANKAREFFKVEYLKRLIAVTTSRFGVQAIHIHFSAIPKRHCHHAEPLHGQTVAGTGESIPVAFRPSVMGFSSEREARQDSDSVPN</sequence>
<proteinExistence type="predicted"/>
<evidence type="ECO:0000313" key="1">
    <source>
        <dbReference type="EMBL" id="CAB4534613.1"/>
    </source>
</evidence>
<reference evidence="1" key="1">
    <citation type="submission" date="2020-05" db="EMBL/GenBank/DDBJ databases">
        <authorList>
            <person name="Chiriac C."/>
            <person name="Salcher M."/>
            <person name="Ghai R."/>
            <person name="Kavagutti S V."/>
        </authorList>
    </citation>
    <scope>NUCLEOTIDE SEQUENCE</scope>
</reference>
<accession>A0A6J6B8I0</accession>
<dbReference type="EMBL" id="CAFBMG010000267">
    <property type="protein sequence ID" value="CAB4922875.1"/>
    <property type="molecule type" value="Genomic_DNA"/>
</dbReference>